<proteinExistence type="predicted"/>
<comment type="caution">
    <text evidence="2">The sequence shown here is derived from an EMBL/GenBank/DDBJ whole genome shotgun (WGS) entry which is preliminary data.</text>
</comment>
<feature type="transmembrane region" description="Helical" evidence="1">
    <location>
        <begin position="240"/>
        <end position="262"/>
    </location>
</feature>
<accession>A0A511MYM1</accession>
<evidence type="ECO:0008006" key="4">
    <source>
        <dbReference type="Google" id="ProtNLM"/>
    </source>
</evidence>
<sequence length="363" mass="41006">MNELTLEKNPQPQPASKLHRFEFTGNANEYFRIWIVNLFLSIITLGIYAAWAKVRARQYLYSNTHLDGHAFEYLGNPTSILKGNILVGVGVAVYFLAQQYEYWWLYALLTVFAMIYPYLIYKSLRFMASNSAYRNVRFKFWGSSTDAYKYYLFWMLLVPVTFGFIFPLIQFYQRKYLLDNVSWGEAQGRFTGNSSRFYTVYLTAYGIGFALYVVAMLLIFVSTFGVMLGGGGEASGLAGVSVLLGLVYVVAIVAGVALQQYIYAQIMNYSLEHTTLNDGQIRFRGKLNHWTLIKIQLVNVLVIAVTLGLMSPWAKIRYLKYVLSRVGVIAAPDALENISAAQSSEDNALGDAAVDFLDLEIGL</sequence>
<dbReference type="AlphaFoldDB" id="A0A511MYM1"/>
<dbReference type="EMBL" id="BJXB01000003">
    <property type="protein sequence ID" value="GEM45451.1"/>
    <property type="molecule type" value="Genomic_DNA"/>
</dbReference>
<feature type="transmembrane region" description="Helical" evidence="1">
    <location>
        <begin position="151"/>
        <end position="172"/>
    </location>
</feature>
<protein>
    <recommendedName>
        <fullName evidence="4">DUF898 domain-containing protein</fullName>
    </recommendedName>
</protein>
<dbReference type="OrthoDB" id="9765721at2"/>
<keyword evidence="1" id="KW-1133">Transmembrane helix</keyword>
<feature type="transmembrane region" description="Helical" evidence="1">
    <location>
        <begin position="204"/>
        <end position="228"/>
    </location>
</feature>
<organism evidence="2 3">
    <name type="scientific">Deinococcus cellulosilyticus (strain DSM 18568 / NBRC 106333 / KACC 11606 / 5516J-15)</name>
    <dbReference type="NCBI Taxonomy" id="1223518"/>
    <lineage>
        <taxon>Bacteria</taxon>
        <taxon>Thermotogati</taxon>
        <taxon>Deinococcota</taxon>
        <taxon>Deinococci</taxon>
        <taxon>Deinococcales</taxon>
        <taxon>Deinococcaceae</taxon>
        <taxon>Deinococcus</taxon>
    </lineage>
</organism>
<keyword evidence="1" id="KW-0812">Transmembrane</keyword>
<dbReference type="Proteomes" id="UP000321306">
    <property type="component" value="Unassembled WGS sequence"/>
</dbReference>
<feature type="transmembrane region" description="Helical" evidence="1">
    <location>
        <begin position="292"/>
        <end position="310"/>
    </location>
</feature>
<gene>
    <name evidence="2" type="ORF">DC3_10860</name>
</gene>
<feature type="transmembrane region" description="Helical" evidence="1">
    <location>
        <begin position="79"/>
        <end position="97"/>
    </location>
</feature>
<keyword evidence="3" id="KW-1185">Reference proteome</keyword>
<name>A0A511MYM1_DEIC1</name>
<dbReference type="InterPro" id="IPR010295">
    <property type="entry name" value="DUF898"/>
</dbReference>
<dbReference type="RefSeq" id="WP_146882907.1">
    <property type="nucleotide sequence ID" value="NZ_BJXB01000003.1"/>
</dbReference>
<dbReference type="Pfam" id="PF05987">
    <property type="entry name" value="DUF898"/>
    <property type="match status" value="1"/>
</dbReference>
<reference evidence="2 3" key="1">
    <citation type="submission" date="2019-07" db="EMBL/GenBank/DDBJ databases">
        <title>Whole genome shotgun sequence of Deinococcus cellulosilyticus NBRC 106333.</title>
        <authorList>
            <person name="Hosoyama A."/>
            <person name="Uohara A."/>
            <person name="Ohji S."/>
            <person name="Ichikawa N."/>
        </authorList>
    </citation>
    <scope>NUCLEOTIDE SEQUENCE [LARGE SCALE GENOMIC DNA]</scope>
    <source>
        <strain evidence="2 3">NBRC 106333</strain>
    </source>
</reference>
<keyword evidence="1" id="KW-0472">Membrane</keyword>
<feature type="transmembrane region" description="Helical" evidence="1">
    <location>
        <begin position="31"/>
        <end position="51"/>
    </location>
</feature>
<evidence type="ECO:0000256" key="1">
    <source>
        <dbReference type="SAM" id="Phobius"/>
    </source>
</evidence>
<evidence type="ECO:0000313" key="2">
    <source>
        <dbReference type="EMBL" id="GEM45451.1"/>
    </source>
</evidence>
<evidence type="ECO:0000313" key="3">
    <source>
        <dbReference type="Proteomes" id="UP000321306"/>
    </source>
</evidence>
<feature type="transmembrane region" description="Helical" evidence="1">
    <location>
        <begin position="103"/>
        <end position="121"/>
    </location>
</feature>